<dbReference type="PROSITE" id="PS50977">
    <property type="entry name" value="HTH_TETR_2"/>
    <property type="match status" value="1"/>
</dbReference>
<dbReference type="SUPFAM" id="SSF48498">
    <property type="entry name" value="Tetracyclin repressor-like, C-terminal domain"/>
    <property type="match status" value="1"/>
</dbReference>
<evidence type="ECO:0000256" key="2">
    <source>
        <dbReference type="PROSITE-ProRule" id="PRU00335"/>
    </source>
</evidence>
<name>A0ABS4J0D2_9BACL</name>
<keyword evidence="5" id="KW-1185">Reference proteome</keyword>
<dbReference type="InterPro" id="IPR009057">
    <property type="entry name" value="Homeodomain-like_sf"/>
</dbReference>
<dbReference type="InterPro" id="IPR001647">
    <property type="entry name" value="HTH_TetR"/>
</dbReference>
<feature type="domain" description="HTH tetR-type" evidence="3">
    <location>
        <begin position="22"/>
        <end position="82"/>
    </location>
</feature>
<keyword evidence="1 2" id="KW-0238">DNA-binding</keyword>
<dbReference type="PANTHER" id="PTHR30055">
    <property type="entry name" value="HTH-TYPE TRANSCRIPTIONAL REGULATOR RUTR"/>
    <property type="match status" value="1"/>
</dbReference>
<accession>A0ABS4J0D2</accession>
<dbReference type="PANTHER" id="PTHR30055:SF222">
    <property type="entry name" value="REGULATORY PROTEIN"/>
    <property type="match status" value="1"/>
</dbReference>
<protein>
    <submittedName>
        <fullName evidence="4">AcrR family transcriptional regulator</fullName>
    </submittedName>
</protein>
<proteinExistence type="predicted"/>
<dbReference type="PRINTS" id="PR00455">
    <property type="entry name" value="HTHTETR"/>
</dbReference>
<gene>
    <name evidence="4" type="ORF">J2Z66_004314</name>
</gene>
<dbReference type="Pfam" id="PF00440">
    <property type="entry name" value="TetR_N"/>
    <property type="match status" value="1"/>
</dbReference>
<evidence type="ECO:0000256" key="1">
    <source>
        <dbReference type="ARBA" id="ARBA00023125"/>
    </source>
</evidence>
<dbReference type="InterPro" id="IPR050109">
    <property type="entry name" value="HTH-type_TetR-like_transc_reg"/>
</dbReference>
<feature type="DNA-binding region" description="H-T-H motif" evidence="2">
    <location>
        <begin position="45"/>
        <end position="64"/>
    </location>
</feature>
<dbReference type="InterPro" id="IPR036271">
    <property type="entry name" value="Tet_transcr_reg_TetR-rel_C_sf"/>
</dbReference>
<dbReference type="EMBL" id="JAGGLB010000015">
    <property type="protein sequence ID" value="MBP1992701.1"/>
    <property type="molecule type" value="Genomic_DNA"/>
</dbReference>
<comment type="caution">
    <text evidence="4">The sequence shown here is derived from an EMBL/GenBank/DDBJ whole genome shotgun (WGS) entry which is preliminary data.</text>
</comment>
<organism evidence="4 5">
    <name type="scientific">Paenibacillus eucommiae</name>
    <dbReference type="NCBI Taxonomy" id="1355755"/>
    <lineage>
        <taxon>Bacteria</taxon>
        <taxon>Bacillati</taxon>
        <taxon>Bacillota</taxon>
        <taxon>Bacilli</taxon>
        <taxon>Bacillales</taxon>
        <taxon>Paenibacillaceae</taxon>
        <taxon>Paenibacillus</taxon>
    </lineage>
</organism>
<dbReference type="RefSeq" id="WP_209973947.1">
    <property type="nucleotide sequence ID" value="NZ_JAGGLB010000015.1"/>
</dbReference>
<sequence>MSEVDEWLAELIKMNDDAEKMTHKQIKIVQAAVEVFSSKGFAGSSTSEIAQKAGVAEGTIFRHYKTKKELLLSIVAPIMTRLITPFALKDFVKVLEADYPEVEDFLRAVIHNRMNFAQKNLSVIKILLHEIPFHPELQQQFKEIVAKQVLLRATKIVKHFQVQGKMIELPTETAIRFIASSAIGLILIRLLFLPEADWNDEQEIEYTIDFIMHGLAPRG</sequence>
<evidence type="ECO:0000259" key="3">
    <source>
        <dbReference type="PROSITE" id="PS50977"/>
    </source>
</evidence>
<evidence type="ECO:0000313" key="4">
    <source>
        <dbReference type="EMBL" id="MBP1992701.1"/>
    </source>
</evidence>
<dbReference type="SUPFAM" id="SSF46689">
    <property type="entry name" value="Homeodomain-like"/>
    <property type="match status" value="1"/>
</dbReference>
<evidence type="ECO:0000313" key="5">
    <source>
        <dbReference type="Proteomes" id="UP001519287"/>
    </source>
</evidence>
<reference evidence="4 5" key="1">
    <citation type="submission" date="2021-03" db="EMBL/GenBank/DDBJ databases">
        <title>Genomic Encyclopedia of Type Strains, Phase IV (KMG-IV): sequencing the most valuable type-strain genomes for metagenomic binning, comparative biology and taxonomic classification.</title>
        <authorList>
            <person name="Goeker M."/>
        </authorList>
    </citation>
    <scope>NUCLEOTIDE SEQUENCE [LARGE SCALE GENOMIC DNA]</scope>
    <source>
        <strain evidence="4 5">DSM 26048</strain>
    </source>
</reference>
<dbReference type="Proteomes" id="UP001519287">
    <property type="component" value="Unassembled WGS sequence"/>
</dbReference>
<dbReference type="Gene3D" id="1.10.357.10">
    <property type="entry name" value="Tetracycline Repressor, domain 2"/>
    <property type="match status" value="1"/>
</dbReference>